<evidence type="ECO:0000313" key="2">
    <source>
        <dbReference type="Proteomes" id="UP000265520"/>
    </source>
</evidence>
<keyword evidence="2" id="KW-1185">Reference proteome</keyword>
<protein>
    <submittedName>
        <fullName evidence="1">Uncharacterized protein</fullName>
    </submittedName>
</protein>
<name>A0A392TS31_9FABA</name>
<dbReference type="Proteomes" id="UP000265520">
    <property type="component" value="Unassembled WGS sequence"/>
</dbReference>
<organism evidence="1 2">
    <name type="scientific">Trifolium medium</name>
    <dbReference type="NCBI Taxonomy" id="97028"/>
    <lineage>
        <taxon>Eukaryota</taxon>
        <taxon>Viridiplantae</taxon>
        <taxon>Streptophyta</taxon>
        <taxon>Embryophyta</taxon>
        <taxon>Tracheophyta</taxon>
        <taxon>Spermatophyta</taxon>
        <taxon>Magnoliopsida</taxon>
        <taxon>eudicotyledons</taxon>
        <taxon>Gunneridae</taxon>
        <taxon>Pentapetalae</taxon>
        <taxon>rosids</taxon>
        <taxon>fabids</taxon>
        <taxon>Fabales</taxon>
        <taxon>Fabaceae</taxon>
        <taxon>Papilionoideae</taxon>
        <taxon>50 kb inversion clade</taxon>
        <taxon>NPAAA clade</taxon>
        <taxon>Hologalegina</taxon>
        <taxon>IRL clade</taxon>
        <taxon>Trifolieae</taxon>
        <taxon>Trifolium</taxon>
    </lineage>
</organism>
<dbReference type="AlphaFoldDB" id="A0A392TS31"/>
<proteinExistence type="predicted"/>
<evidence type="ECO:0000313" key="1">
    <source>
        <dbReference type="EMBL" id="MCI62685.1"/>
    </source>
</evidence>
<accession>A0A392TS31</accession>
<feature type="non-terminal residue" evidence="1">
    <location>
        <position position="1"/>
    </location>
</feature>
<sequence length="53" mass="6246">THEEFEEMLHELALPSKDWQYNTAGDRTRLNSPDMEPIAKAWAFWLVANLESR</sequence>
<comment type="caution">
    <text evidence="1">The sequence shown here is derived from an EMBL/GenBank/DDBJ whole genome shotgun (WGS) entry which is preliminary data.</text>
</comment>
<reference evidence="1 2" key="1">
    <citation type="journal article" date="2018" name="Front. Plant Sci.">
        <title>Red Clover (Trifolium pratense) and Zigzag Clover (T. medium) - A Picture of Genomic Similarities and Differences.</title>
        <authorList>
            <person name="Dluhosova J."/>
            <person name="Istvanek J."/>
            <person name="Nedelnik J."/>
            <person name="Repkova J."/>
        </authorList>
    </citation>
    <scope>NUCLEOTIDE SEQUENCE [LARGE SCALE GENOMIC DNA]</scope>
    <source>
        <strain evidence="2">cv. 10/8</strain>
        <tissue evidence="1">Leaf</tissue>
    </source>
</reference>
<dbReference type="EMBL" id="LXQA010623406">
    <property type="protein sequence ID" value="MCI62685.1"/>
    <property type="molecule type" value="Genomic_DNA"/>
</dbReference>